<protein>
    <recommendedName>
        <fullName evidence="5">Lipoprotein</fullName>
    </recommendedName>
</protein>
<feature type="chain" id="PRO_5045605147" description="Lipoprotein" evidence="2">
    <location>
        <begin position="32"/>
        <end position="173"/>
    </location>
</feature>
<dbReference type="RefSeq" id="WP_289473750.1">
    <property type="nucleotide sequence ID" value="NZ_JAUCMN010000006.1"/>
</dbReference>
<feature type="region of interest" description="Disordered" evidence="1">
    <location>
        <begin position="129"/>
        <end position="155"/>
    </location>
</feature>
<evidence type="ECO:0008006" key="5">
    <source>
        <dbReference type="Google" id="ProtNLM"/>
    </source>
</evidence>
<evidence type="ECO:0000313" key="4">
    <source>
        <dbReference type="Proteomes" id="UP001236404"/>
    </source>
</evidence>
<evidence type="ECO:0000256" key="2">
    <source>
        <dbReference type="SAM" id="SignalP"/>
    </source>
</evidence>
<reference evidence="3 4" key="1">
    <citation type="submission" date="2023-06" db="EMBL/GenBank/DDBJ databases">
        <authorList>
            <person name="Feng G."/>
            <person name="Li J."/>
            <person name="Zhu H."/>
        </authorList>
    </citation>
    <scope>NUCLEOTIDE SEQUENCE [LARGE SCALE GENOMIC DNA]</scope>
    <source>
        <strain evidence="3 4">RHCKG28</strain>
    </source>
</reference>
<proteinExistence type="predicted"/>
<evidence type="ECO:0000256" key="1">
    <source>
        <dbReference type="SAM" id="MobiDB-lite"/>
    </source>
</evidence>
<gene>
    <name evidence="3" type="ORF">QUG93_09965</name>
</gene>
<dbReference type="PROSITE" id="PS51257">
    <property type="entry name" value="PROKAR_LIPOPROTEIN"/>
    <property type="match status" value="1"/>
</dbReference>
<dbReference type="Proteomes" id="UP001236404">
    <property type="component" value="Unassembled WGS sequence"/>
</dbReference>
<keyword evidence="2" id="KW-0732">Signal</keyword>
<name>A0ABT7TQY2_9MICO</name>
<keyword evidence="4" id="KW-1185">Reference proteome</keyword>
<accession>A0ABT7TQY2</accession>
<sequence>MITSTNKPRSPRAARVAAVLVLAVSASIALSACSGAGSPSAADTQSTSGIGARWGACMRDAGFDVEDPADDMVASGTVTIPQGVDQGRYEEEAASCSDRVGVQRADTSEEQKWARQYSQVADCIREHGYDDFPEQTDGGITTQGYPRASEPEFEETFQQCLHEYSPDTKTQAR</sequence>
<dbReference type="EMBL" id="JAUCMN010000006">
    <property type="protein sequence ID" value="MDM7892011.1"/>
    <property type="molecule type" value="Genomic_DNA"/>
</dbReference>
<organism evidence="3 4">
    <name type="scientific">Curtobacterium caseinilyticum</name>
    <dbReference type="NCBI Taxonomy" id="3055137"/>
    <lineage>
        <taxon>Bacteria</taxon>
        <taxon>Bacillati</taxon>
        <taxon>Actinomycetota</taxon>
        <taxon>Actinomycetes</taxon>
        <taxon>Micrococcales</taxon>
        <taxon>Microbacteriaceae</taxon>
        <taxon>Curtobacterium</taxon>
    </lineage>
</organism>
<comment type="caution">
    <text evidence="3">The sequence shown here is derived from an EMBL/GenBank/DDBJ whole genome shotgun (WGS) entry which is preliminary data.</text>
</comment>
<feature type="signal peptide" evidence="2">
    <location>
        <begin position="1"/>
        <end position="31"/>
    </location>
</feature>
<evidence type="ECO:0000313" key="3">
    <source>
        <dbReference type="EMBL" id="MDM7892011.1"/>
    </source>
</evidence>